<protein>
    <recommendedName>
        <fullName evidence="3">Endonuclease/exonuclease/phosphatase domain-containing protein</fullName>
    </recommendedName>
</protein>
<name>A0A2G9T5N2_TELCI</name>
<dbReference type="Proteomes" id="UP000230423">
    <property type="component" value="Unassembled WGS sequence"/>
</dbReference>
<keyword evidence="2" id="KW-1185">Reference proteome</keyword>
<feature type="non-terminal residue" evidence="1">
    <location>
        <position position="106"/>
    </location>
</feature>
<proteinExistence type="predicted"/>
<organism evidence="1 2">
    <name type="scientific">Teladorsagia circumcincta</name>
    <name type="common">Brown stomach worm</name>
    <name type="synonym">Ostertagia circumcincta</name>
    <dbReference type="NCBI Taxonomy" id="45464"/>
    <lineage>
        <taxon>Eukaryota</taxon>
        <taxon>Metazoa</taxon>
        <taxon>Ecdysozoa</taxon>
        <taxon>Nematoda</taxon>
        <taxon>Chromadorea</taxon>
        <taxon>Rhabditida</taxon>
        <taxon>Rhabditina</taxon>
        <taxon>Rhabditomorpha</taxon>
        <taxon>Strongyloidea</taxon>
        <taxon>Trichostrongylidae</taxon>
        <taxon>Teladorsagia</taxon>
    </lineage>
</organism>
<dbReference type="Gene3D" id="3.60.10.10">
    <property type="entry name" value="Endonuclease/exonuclease/phosphatase"/>
    <property type="match status" value="1"/>
</dbReference>
<gene>
    <name evidence="1" type="ORF">TELCIR_25416</name>
</gene>
<accession>A0A2G9T5N2</accession>
<dbReference type="EMBL" id="KZ416251">
    <property type="protein sequence ID" value="PIO53256.1"/>
    <property type="molecule type" value="Genomic_DNA"/>
</dbReference>
<sequence>MAFGNNVVLHSGHEERHERGVGFVLSRRAANALVGWNPVNDRIITARFKTRHTCITVIRVYAPTEDSSDKAKNDFYGLYQDTVDNAPRRYMKVVLGDFNAKLGGDR</sequence>
<evidence type="ECO:0000313" key="2">
    <source>
        <dbReference type="Proteomes" id="UP000230423"/>
    </source>
</evidence>
<evidence type="ECO:0008006" key="3">
    <source>
        <dbReference type="Google" id="ProtNLM"/>
    </source>
</evidence>
<dbReference type="SUPFAM" id="SSF56219">
    <property type="entry name" value="DNase I-like"/>
    <property type="match status" value="1"/>
</dbReference>
<dbReference type="InterPro" id="IPR036691">
    <property type="entry name" value="Endo/exonu/phosph_ase_sf"/>
</dbReference>
<evidence type="ECO:0000313" key="1">
    <source>
        <dbReference type="EMBL" id="PIO53256.1"/>
    </source>
</evidence>
<reference evidence="1 2" key="1">
    <citation type="submission" date="2015-09" db="EMBL/GenBank/DDBJ databases">
        <title>Draft genome of the parasitic nematode Teladorsagia circumcincta isolate WARC Sus (inbred).</title>
        <authorList>
            <person name="Mitreva M."/>
        </authorList>
    </citation>
    <scope>NUCLEOTIDE SEQUENCE [LARGE SCALE GENOMIC DNA]</scope>
    <source>
        <strain evidence="1 2">S</strain>
    </source>
</reference>
<dbReference type="AlphaFoldDB" id="A0A2G9T5N2"/>
<dbReference type="OrthoDB" id="5867484at2759"/>